<feature type="domain" description="PPM-type phosphatase" evidence="3">
    <location>
        <begin position="437"/>
        <end position="661"/>
    </location>
</feature>
<keyword evidence="2" id="KW-0812">Transmembrane</keyword>
<dbReference type="InterPro" id="IPR019734">
    <property type="entry name" value="TPR_rpt"/>
</dbReference>
<name>A0A916NEY9_9FLAO</name>
<dbReference type="EMBL" id="OU015584">
    <property type="protein sequence ID" value="CAG5077346.1"/>
    <property type="molecule type" value="Genomic_DNA"/>
</dbReference>
<gene>
    <name evidence="4" type="ORF">CRYO30217_00357</name>
</gene>
<sequence length="661" mass="76047">MVYYYSSNLGYHFDYMKRLFGITLIILTWLFHAPISAQQHSTVFTEQVKKGKITGTLWYSDLFNSGADKKQVDSIYQDILNLPPHQNQLINIQLAYAEAVNRKGGNETAIELLDKLADTIELCSNLEKSDYYSVLGVISLASANPELALKYADKAIALMTDTTHHETYQKKLMRRGVVLNALELHEEALQQFLEAEQLNPYSKHERNKLYLKLNKAVCFLNMDKPEEAKEVFLEAVEITKTQKDHYALIRTYGNIADIYRSQDSLLKAEAYYFKAIDAAMLYEQHHDLFSFYQGLSNIYVKQGDFEKAFYAKVFSDSIDAIYNGSEVVDNITQLEVKNINYHNKLEQELQATKHKQEQLASQNEINTRNYLIIISVILTVSILLVLIIIFFRYRKTKEQNQLIAAQKRIIDKEKKATEDSINYAKEIQTQLLQKWNDFQDYFPKAELVYLPKDIVSGDFYWFNTDKEHTLIAVGDCTGHGVPGAFMTILCLNILAELEKQNLRSCTEIMNQFNEMLMQKLQGKNADNDKFGLELSLCRINRTKKELVFIGTKQRMLIVKKNGSTKELKGNKAAIGQLNQEFSEQKECIEDGDVLYIYTDGMPDQKGGINGKKLFYKPFNELLINTSKLPANERKNHLLNALEQWKGNQAQIDDITIVSIEI</sequence>
<evidence type="ECO:0000313" key="4">
    <source>
        <dbReference type="EMBL" id="CAG5077346.1"/>
    </source>
</evidence>
<dbReference type="Gene3D" id="1.25.40.10">
    <property type="entry name" value="Tetratricopeptide repeat domain"/>
    <property type="match status" value="2"/>
</dbReference>
<dbReference type="GO" id="GO:0016791">
    <property type="term" value="F:phosphatase activity"/>
    <property type="evidence" value="ECO:0007669"/>
    <property type="project" value="TreeGrafter"/>
</dbReference>
<dbReference type="Pfam" id="PF13424">
    <property type="entry name" value="TPR_12"/>
    <property type="match status" value="1"/>
</dbReference>
<keyword evidence="2" id="KW-0472">Membrane</keyword>
<keyword evidence="1" id="KW-0378">Hydrolase</keyword>
<proteinExistence type="predicted"/>
<dbReference type="AlphaFoldDB" id="A0A916NEY9"/>
<keyword evidence="5" id="KW-1185">Reference proteome</keyword>
<dbReference type="KEGG" id="ptan:CRYO30217_00357"/>
<dbReference type="Proteomes" id="UP000683507">
    <property type="component" value="Chromosome"/>
</dbReference>
<feature type="transmembrane region" description="Helical" evidence="2">
    <location>
        <begin position="370"/>
        <end position="391"/>
    </location>
</feature>
<evidence type="ECO:0000256" key="2">
    <source>
        <dbReference type="SAM" id="Phobius"/>
    </source>
</evidence>
<organism evidence="4 5">
    <name type="scientific">Parvicella tangerina</name>
    <dbReference type="NCBI Taxonomy" id="2829795"/>
    <lineage>
        <taxon>Bacteria</taxon>
        <taxon>Pseudomonadati</taxon>
        <taxon>Bacteroidota</taxon>
        <taxon>Flavobacteriia</taxon>
        <taxon>Flavobacteriales</taxon>
        <taxon>Parvicellaceae</taxon>
        <taxon>Parvicella</taxon>
    </lineage>
</organism>
<evidence type="ECO:0000256" key="1">
    <source>
        <dbReference type="ARBA" id="ARBA00022801"/>
    </source>
</evidence>
<dbReference type="InterPro" id="IPR011990">
    <property type="entry name" value="TPR-like_helical_dom_sf"/>
</dbReference>
<dbReference type="SUPFAM" id="SSF48452">
    <property type="entry name" value="TPR-like"/>
    <property type="match status" value="2"/>
</dbReference>
<evidence type="ECO:0000259" key="3">
    <source>
        <dbReference type="SMART" id="SM00331"/>
    </source>
</evidence>
<dbReference type="Pfam" id="PF07228">
    <property type="entry name" value="SpoIIE"/>
    <property type="match status" value="1"/>
</dbReference>
<dbReference type="PANTHER" id="PTHR43156:SF9">
    <property type="entry name" value="HAMP DOMAIN-CONTAINING PROTEIN"/>
    <property type="match status" value="1"/>
</dbReference>
<evidence type="ECO:0000313" key="5">
    <source>
        <dbReference type="Proteomes" id="UP000683507"/>
    </source>
</evidence>
<dbReference type="PANTHER" id="PTHR43156">
    <property type="entry name" value="STAGE II SPORULATION PROTEIN E-RELATED"/>
    <property type="match status" value="1"/>
</dbReference>
<dbReference type="InterPro" id="IPR052016">
    <property type="entry name" value="Bact_Sigma-Reg"/>
</dbReference>
<protein>
    <recommendedName>
        <fullName evidence="3">PPM-type phosphatase domain-containing protein</fullName>
    </recommendedName>
</protein>
<keyword evidence="2" id="KW-1133">Transmembrane helix</keyword>
<dbReference type="Gene3D" id="3.60.40.10">
    <property type="entry name" value="PPM-type phosphatase domain"/>
    <property type="match status" value="1"/>
</dbReference>
<dbReference type="InterPro" id="IPR036457">
    <property type="entry name" value="PPM-type-like_dom_sf"/>
</dbReference>
<dbReference type="InterPro" id="IPR001932">
    <property type="entry name" value="PPM-type_phosphatase-like_dom"/>
</dbReference>
<reference evidence="4" key="1">
    <citation type="submission" date="2021-04" db="EMBL/GenBank/DDBJ databases">
        <authorList>
            <person name="Rodrigo-Torres L."/>
            <person name="Arahal R. D."/>
            <person name="Lucena T."/>
        </authorList>
    </citation>
    <scope>NUCLEOTIDE SEQUENCE</scope>
    <source>
        <strain evidence="4">AS29M-1</strain>
    </source>
</reference>
<dbReference type="SMART" id="SM00028">
    <property type="entry name" value="TPR"/>
    <property type="match status" value="4"/>
</dbReference>
<accession>A0A916NEY9</accession>
<dbReference type="SMART" id="SM00331">
    <property type="entry name" value="PP2C_SIG"/>
    <property type="match status" value="1"/>
</dbReference>